<dbReference type="Gene3D" id="3.30.40.10">
    <property type="entry name" value="Zinc/RING finger domain, C3HC4 (zinc finger)"/>
    <property type="match status" value="1"/>
</dbReference>
<feature type="domain" description="U-box" evidence="9">
    <location>
        <begin position="238"/>
        <end position="312"/>
    </location>
</feature>
<name>A0A0K9NKF3_ZOSMR</name>
<dbReference type="OMA" id="PSDETIC"/>
<feature type="repeat" description="ARM" evidence="7">
    <location>
        <begin position="578"/>
        <end position="619"/>
    </location>
</feature>
<evidence type="ECO:0000256" key="3">
    <source>
        <dbReference type="ARBA" id="ARBA00012483"/>
    </source>
</evidence>
<accession>A0A0K9NKF3</accession>
<dbReference type="InterPro" id="IPR011989">
    <property type="entry name" value="ARM-like"/>
</dbReference>
<protein>
    <recommendedName>
        <fullName evidence="3">RING-type E3 ubiquitin transferase</fullName>
        <ecNumber evidence="3">2.3.2.27</ecNumber>
    </recommendedName>
</protein>
<dbReference type="AlphaFoldDB" id="A0A0K9NKF3"/>
<comment type="catalytic activity">
    <reaction evidence="1">
        <text>S-ubiquitinyl-[E2 ubiquitin-conjugating enzyme]-L-cysteine + [acceptor protein]-L-lysine = [E2 ubiquitin-conjugating enzyme]-L-cysteine + N(6)-ubiquitinyl-[acceptor protein]-L-lysine.</text>
        <dbReference type="EC" id="2.3.2.27"/>
    </reaction>
</comment>
<dbReference type="EC" id="2.3.2.27" evidence="3"/>
<feature type="repeat" description="ARM" evidence="7">
    <location>
        <begin position="537"/>
        <end position="579"/>
    </location>
</feature>
<evidence type="ECO:0000313" key="11">
    <source>
        <dbReference type="Proteomes" id="UP000036987"/>
    </source>
</evidence>
<evidence type="ECO:0000313" key="10">
    <source>
        <dbReference type="EMBL" id="KMZ57249.1"/>
    </source>
</evidence>
<dbReference type="GO" id="GO:0061630">
    <property type="term" value="F:ubiquitin protein ligase activity"/>
    <property type="evidence" value="ECO:0007669"/>
    <property type="project" value="UniProtKB-EC"/>
</dbReference>
<evidence type="ECO:0000256" key="1">
    <source>
        <dbReference type="ARBA" id="ARBA00000900"/>
    </source>
</evidence>
<reference evidence="11" key="1">
    <citation type="journal article" date="2016" name="Nature">
        <title>The genome of the seagrass Zostera marina reveals angiosperm adaptation to the sea.</title>
        <authorList>
            <person name="Olsen J.L."/>
            <person name="Rouze P."/>
            <person name="Verhelst B."/>
            <person name="Lin Y.-C."/>
            <person name="Bayer T."/>
            <person name="Collen J."/>
            <person name="Dattolo E."/>
            <person name="De Paoli E."/>
            <person name="Dittami S."/>
            <person name="Maumus F."/>
            <person name="Michel G."/>
            <person name="Kersting A."/>
            <person name="Lauritano C."/>
            <person name="Lohaus R."/>
            <person name="Toepel M."/>
            <person name="Tonon T."/>
            <person name="Vanneste K."/>
            <person name="Amirebrahimi M."/>
            <person name="Brakel J."/>
            <person name="Bostroem C."/>
            <person name="Chovatia M."/>
            <person name="Grimwood J."/>
            <person name="Jenkins J.W."/>
            <person name="Jueterbock A."/>
            <person name="Mraz A."/>
            <person name="Stam W.T."/>
            <person name="Tice H."/>
            <person name="Bornberg-Bauer E."/>
            <person name="Green P.J."/>
            <person name="Pearson G.A."/>
            <person name="Procaccini G."/>
            <person name="Duarte C.M."/>
            <person name="Schmutz J."/>
            <person name="Reusch T.B.H."/>
            <person name="Van de Peer Y."/>
        </authorList>
    </citation>
    <scope>NUCLEOTIDE SEQUENCE [LARGE SCALE GENOMIC DNA]</scope>
    <source>
        <strain evidence="11">cv. Finnish</strain>
    </source>
</reference>
<comment type="pathway">
    <text evidence="2">Protein modification; protein ubiquitination.</text>
</comment>
<keyword evidence="5" id="KW-0677">Repeat</keyword>
<dbReference type="InterPro" id="IPR058678">
    <property type="entry name" value="ARM_PUB"/>
</dbReference>
<dbReference type="FunFam" id="1.25.10.10:FF:000082">
    <property type="entry name" value="RING-type E3 ubiquitin transferase"/>
    <property type="match status" value="1"/>
</dbReference>
<dbReference type="Pfam" id="PF25240">
    <property type="entry name" value="PUB2_N"/>
    <property type="match status" value="1"/>
</dbReference>
<evidence type="ECO:0000256" key="2">
    <source>
        <dbReference type="ARBA" id="ARBA00004906"/>
    </source>
</evidence>
<keyword evidence="11" id="KW-1185">Reference proteome</keyword>
<dbReference type="EMBL" id="LFYR01002101">
    <property type="protein sequence ID" value="KMZ57249.1"/>
    <property type="molecule type" value="Genomic_DNA"/>
</dbReference>
<dbReference type="STRING" id="29655.A0A0K9NKF3"/>
<feature type="region of interest" description="Disordered" evidence="8">
    <location>
        <begin position="349"/>
        <end position="404"/>
    </location>
</feature>
<sequence>MDRRSIIDCLINSISRFIHLITCHDANNTPVLKLFRNSISVLKLLKSILDELLVSQLSLDDQLVNVIEQVDVFVNESREMLESLPLKTSTLYNVLQCGPLLLKLHRSALEACGFLRKILELSPSITLPISIQNSFQELQCAAIDRTSDLIELTLKEQKENTMPSRQHTVKIMESLGLTSGNEILVESIALEKEKLRADEKDVRNNVDINLIHQLIGLVKHIKGVVVKSDQFGVVNGVFIPTYFRCPLSLQIMFDPVLLASGQTFERSFIQKWLDHGLRVCPKTHQNLRHINLVPNNTVKGLIENWSKENGILLHHYNGHRQIFRDMENEVEEESVGFSSSHDGRLAIKEHDSSSSNHPNVQDPDNDYQSDSVSSLNSSNKEISESPNLLQNNDLSPQHLSSTTSGSNFPASAFCIEKLIEDLRSSSSELQESTTLKLRLLTKDSMENRTLIAQCGAISLLISLLHSTSKKTQENAVTSLMNLSIHNDNKTTIVEAGAIEPLIYVLKYGNPTARENSAASLFSLSSIEEYKIKIGQTNAVRGLVNLLGSGSLRGKKDAAAALFNLSILHENKIRIIQAGAVRYLVELLDPEKGMVDKAIAVLANLSTVPEGRSTITQEGGIPSLVEIVESGTQRGKENAAFVLSQLCINSTKFCNLVLQEGAVPPLIALTQLGTPRAKEKAQQILGHFRSQRVGRS</sequence>
<dbReference type="InterPro" id="IPR000225">
    <property type="entry name" value="Armadillo"/>
</dbReference>
<feature type="repeat" description="ARM" evidence="7">
    <location>
        <begin position="455"/>
        <end position="497"/>
    </location>
</feature>
<evidence type="ECO:0000256" key="5">
    <source>
        <dbReference type="ARBA" id="ARBA00022737"/>
    </source>
</evidence>
<evidence type="ECO:0000256" key="8">
    <source>
        <dbReference type="SAM" id="MobiDB-lite"/>
    </source>
</evidence>
<dbReference type="InterPro" id="IPR057314">
    <property type="entry name" value="PUB2-4-like_N"/>
</dbReference>
<dbReference type="PROSITE" id="PS51698">
    <property type="entry name" value="U_BOX"/>
    <property type="match status" value="1"/>
</dbReference>
<dbReference type="GO" id="GO:0016567">
    <property type="term" value="P:protein ubiquitination"/>
    <property type="evidence" value="ECO:0007669"/>
    <property type="project" value="UniProtKB-UniPathway"/>
</dbReference>
<dbReference type="UniPathway" id="UPA00143"/>
<dbReference type="GO" id="GO:0005737">
    <property type="term" value="C:cytoplasm"/>
    <property type="evidence" value="ECO:0000318"/>
    <property type="project" value="GO_Central"/>
</dbReference>
<dbReference type="Proteomes" id="UP000036987">
    <property type="component" value="Unassembled WGS sequence"/>
</dbReference>
<gene>
    <name evidence="10" type="ORF">ZOSMA_88G00690</name>
</gene>
<dbReference type="Gene3D" id="1.25.10.10">
    <property type="entry name" value="Leucine-rich Repeat Variant"/>
    <property type="match status" value="1"/>
</dbReference>
<dbReference type="SUPFAM" id="SSF48371">
    <property type="entry name" value="ARM repeat"/>
    <property type="match status" value="1"/>
</dbReference>
<dbReference type="OrthoDB" id="7537227at2759"/>
<evidence type="ECO:0000259" key="9">
    <source>
        <dbReference type="PROSITE" id="PS51698"/>
    </source>
</evidence>
<dbReference type="SUPFAM" id="SSF57850">
    <property type="entry name" value="RING/U-box"/>
    <property type="match status" value="1"/>
</dbReference>
<dbReference type="InterPro" id="IPR045210">
    <property type="entry name" value="RING-Ubox_PUB"/>
</dbReference>
<dbReference type="InterPro" id="IPR003613">
    <property type="entry name" value="Ubox_domain"/>
</dbReference>
<dbReference type="GO" id="GO:0005634">
    <property type="term" value="C:nucleus"/>
    <property type="evidence" value="ECO:0000318"/>
    <property type="project" value="GO_Central"/>
</dbReference>
<dbReference type="PROSITE" id="PS50176">
    <property type="entry name" value="ARM_REPEAT"/>
    <property type="match status" value="3"/>
</dbReference>
<organism evidence="10 11">
    <name type="scientific">Zostera marina</name>
    <name type="common">Eelgrass</name>
    <dbReference type="NCBI Taxonomy" id="29655"/>
    <lineage>
        <taxon>Eukaryota</taxon>
        <taxon>Viridiplantae</taxon>
        <taxon>Streptophyta</taxon>
        <taxon>Embryophyta</taxon>
        <taxon>Tracheophyta</taxon>
        <taxon>Spermatophyta</taxon>
        <taxon>Magnoliopsida</taxon>
        <taxon>Liliopsida</taxon>
        <taxon>Zosteraceae</taxon>
        <taxon>Zostera</taxon>
    </lineage>
</organism>
<keyword evidence="4" id="KW-0808">Transferase</keyword>
<evidence type="ECO:0000256" key="7">
    <source>
        <dbReference type="PROSITE-ProRule" id="PRU00259"/>
    </source>
</evidence>
<proteinExistence type="predicted"/>
<keyword evidence="6" id="KW-0833">Ubl conjugation pathway</keyword>
<dbReference type="InterPro" id="IPR016024">
    <property type="entry name" value="ARM-type_fold"/>
</dbReference>
<dbReference type="SMART" id="SM00185">
    <property type="entry name" value="ARM"/>
    <property type="match status" value="5"/>
</dbReference>
<dbReference type="PANTHER" id="PTHR23315">
    <property type="entry name" value="U BOX DOMAIN-CONTAINING"/>
    <property type="match status" value="1"/>
</dbReference>
<evidence type="ECO:0000256" key="6">
    <source>
        <dbReference type="ARBA" id="ARBA00022786"/>
    </source>
</evidence>
<dbReference type="CDD" id="cd16664">
    <property type="entry name" value="RING-Ubox_PUB"/>
    <property type="match status" value="1"/>
</dbReference>
<feature type="compositionally biased region" description="Low complexity" evidence="8">
    <location>
        <begin position="369"/>
        <end position="380"/>
    </location>
</feature>
<feature type="compositionally biased region" description="Polar residues" evidence="8">
    <location>
        <begin position="386"/>
        <end position="404"/>
    </location>
</feature>
<dbReference type="SMART" id="SM00504">
    <property type="entry name" value="Ubox"/>
    <property type="match status" value="1"/>
</dbReference>
<evidence type="ECO:0000256" key="4">
    <source>
        <dbReference type="ARBA" id="ARBA00022679"/>
    </source>
</evidence>
<dbReference type="PANTHER" id="PTHR23315:SF7">
    <property type="entry name" value="U-BOX DOMAIN-CONTAINING PROTEIN 4"/>
    <property type="match status" value="1"/>
</dbReference>
<comment type="caution">
    <text evidence="10">The sequence shown here is derived from an EMBL/GenBank/DDBJ whole genome shotgun (WGS) entry which is preliminary data.</text>
</comment>
<dbReference type="Pfam" id="PF04564">
    <property type="entry name" value="U-box"/>
    <property type="match status" value="1"/>
</dbReference>
<dbReference type="InterPro" id="IPR013083">
    <property type="entry name" value="Znf_RING/FYVE/PHD"/>
</dbReference>
<dbReference type="Pfam" id="PF25598">
    <property type="entry name" value="ARM_PUB"/>
    <property type="match status" value="1"/>
</dbReference>